<evidence type="ECO:0000313" key="1">
    <source>
        <dbReference type="EMBL" id="JAH70970.1"/>
    </source>
</evidence>
<name>A0A0E9V0K5_ANGAN</name>
<dbReference type="EMBL" id="GBXM01037607">
    <property type="protein sequence ID" value="JAH70970.1"/>
    <property type="molecule type" value="Transcribed_RNA"/>
</dbReference>
<sequence length="33" mass="3796">MFHCNNCFVAQSSSSPMECISGILWHKTYSKCR</sequence>
<organism evidence="1">
    <name type="scientific">Anguilla anguilla</name>
    <name type="common">European freshwater eel</name>
    <name type="synonym">Muraena anguilla</name>
    <dbReference type="NCBI Taxonomy" id="7936"/>
    <lineage>
        <taxon>Eukaryota</taxon>
        <taxon>Metazoa</taxon>
        <taxon>Chordata</taxon>
        <taxon>Craniata</taxon>
        <taxon>Vertebrata</taxon>
        <taxon>Euteleostomi</taxon>
        <taxon>Actinopterygii</taxon>
        <taxon>Neopterygii</taxon>
        <taxon>Teleostei</taxon>
        <taxon>Anguilliformes</taxon>
        <taxon>Anguillidae</taxon>
        <taxon>Anguilla</taxon>
    </lineage>
</organism>
<reference evidence="1" key="1">
    <citation type="submission" date="2014-11" db="EMBL/GenBank/DDBJ databases">
        <authorList>
            <person name="Amaro Gonzalez C."/>
        </authorList>
    </citation>
    <scope>NUCLEOTIDE SEQUENCE</scope>
</reference>
<dbReference type="AlphaFoldDB" id="A0A0E9V0K5"/>
<proteinExistence type="predicted"/>
<protein>
    <submittedName>
        <fullName evidence="1">Uncharacterized protein</fullName>
    </submittedName>
</protein>
<accession>A0A0E9V0K5</accession>
<reference evidence="1" key="2">
    <citation type="journal article" date="2015" name="Fish Shellfish Immunol.">
        <title>Early steps in the European eel (Anguilla anguilla)-Vibrio vulnificus interaction in the gills: Role of the RtxA13 toxin.</title>
        <authorList>
            <person name="Callol A."/>
            <person name="Pajuelo D."/>
            <person name="Ebbesson L."/>
            <person name="Teles M."/>
            <person name="MacKenzie S."/>
            <person name="Amaro C."/>
        </authorList>
    </citation>
    <scope>NUCLEOTIDE SEQUENCE</scope>
</reference>